<gene>
    <name evidence="2" type="ORF">LX83_005012</name>
</gene>
<dbReference type="Pfam" id="PF14594">
    <property type="entry name" value="Sipho_Gp37"/>
    <property type="match status" value="1"/>
</dbReference>
<dbReference type="RefSeq" id="WP_253775682.1">
    <property type="nucleotide sequence ID" value="NZ_JAMTCK010000012.1"/>
</dbReference>
<dbReference type="EMBL" id="JAMTCK010000012">
    <property type="protein sequence ID" value="MCP2168138.1"/>
    <property type="molecule type" value="Genomic_DNA"/>
</dbReference>
<evidence type="ECO:0000313" key="2">
    <source>
        <dbReference type="EMBL" id="MCP2168138.1"/>
    </source>
</evidence>
<dbReference type="InterPro" id="IPR029432">
    <property type="entry name" value="Gp28/Gp37-like_dom"/>
</dbReference>
<feature type="domain" description="Gp28/Gp37-like" evidence="1">
    <location>
        <begin position="5"/>
        <end position="346"/>
    </location>
</feature>
<evidence type="ECO:0000313" key="3">
    <source>
        <dbReference type="Proteomes" id="UP001206128"/>
    </source>
</evidence>
<proteinExistence type="predicted"/>
<organism evidence="2 3">
    <name type="scientific">Goodfellowiella coeruleoviolacea</name>
    <dbReference type="NCBI Taxonomy" id="334858"/>
    <lineage>
        <taxon>Bacteria</taxon>
        <taxon>Bacillati</taxon>
        <taxon>Actinomycetota</taxon>
        <taxon>Actinomycetes</taxon>
        <taxon>Pseudonocardiales</taxon>
        <taxon>Pseudonocardiaceae</taxon>
        <taxon>Goodfellowiella</taxon>
    </lineage>
</organism>
<reference evidence="2" key="1">
    <citation type="submission" date="2022-06" db="EMBL/GenBank/DDBJ databases">
        <title>Genomic Encyclopedia of Archaeal and Bacterial Type Strains, Phase II (KMG-II): from individual species to whole genera.</title>
        <authorList>
            <person name="Goeker M."/>
        </authorList>
    </citation>
    <scope>NUCLEOTIDE SEQUENCE</scope>
    <source>
        <strain evidence="2">DSM 43935</strain>
    </source>
</reference>
<sequence>MAWTLYLRAPDLSRVAAIEDYQTLECVSRYRDVGTWQLTLPAGTAHAAALMQPRYGIVLVRDDTTVVFSGRVRQPQRQTTDTSDTLTVSGVDDNTVLANRVVHPQPTKAAPPYDSVEYDVRSGIASSVLMQYVNVNAGPGALAPRREPGLVLGIDPLVGAQVTGRGRWQQLLTLEQDLAVAGGVGWRVQQTGGDRLEFQVWAPQDRSDEILLSQELGNVAELSYERAAPELTYVYVGGSGEGTARVIREGQANPQGWDRAERFVDRRDTAAADELNQEIRATLVEGAEQTTLSVTPVDAGKHQYLRDYGLGDTVTVVPSPGERVTSVIREVRTRLGPDSQTVIPTISATSNGVLRIFDRLRQMSVRLRNLERR</sequence>
<dbReference type="AlphaFoldDB" id="A0AAE3GI98"/>
<name>A0AAE3GI98_9PSEU</name>
<keyword evidence="3" id="KW-1185">Reference proteome</keyword>
<comment type="caution">
    <text evidence="2">The sequence shown here is derived from an EMBL/GenBank/DDBJ whole genome shotgun (WGS) entry which is preliminary data.</text>
</comment>
<accession>A0AAE3GI98</accession>
<evidence type="ECO:0000259" key="1">
    <source>
        <dbReference type="Pfam" id="PF14594"/>
    </source>
</evidence>
<protein>
    <submittedName>
        <fullName evidence="2">Virus ReqiPepy6 Gp37-like protein</fullName>
    </submittedName>
</protein>
<dbReference type="Proteomes" id="UP001206128">
    <property type="component" value="Unassembled WGS sequence"/>
</dbReference>